<dbReference type="Gene3D" id="3.40.50.720">
    <property type="entry name" value="NAD(P)-binding Rossmann-like Domain"/>
    <property type="match status" value="1"/>
</dbReference>
<organism evidence="6 7">
    <name type="scientific">Petromyces alliaceus</name>
    <name type="common">Aspergillus alliaceus</name>
    <dbReference type="NCBI Taxonomy" id="209559"/>
    <lineage>
        <taxon>Eukaryota</taxon>
        <taxon>Fungi</taxon>
        <taxon>Dikarya</taxon>
        <taxon>Ascomycota</taxon>
        <taxon>Pezizomycotina</taxon>
        <taxon>Eurotiomycetes</taxon>
        <taxon>Eurotiomycetidae</taxon>
        <taxon>Eurotiales</taxon>
        <taxon>Aspergillaceae</taxon>
        <taxon>Aspergillus</taxon>
        <taxon>Aspergillus subgen. Circumdati</taxon>
    </lineage>
</organism>
<dbReference type="InterPro" id="IPR020843">
    <property type="entry name" value="ER"/>
</dbReference>
<dbReference type="GO" id="GO:0000166">
    <property type="term" value="F:nucleotide binding"/>
    <property type="evidence" value="ECO:0007669"/>
    <property type="project" value="UniProtKB-KW"/>
</dbReference>
<dbReference type="Pfam" id="PF08240">
    <property type="entry name" value="ADH_N"/>
    <property type="match status" value="1"/>
</dbReference>
<dbReference type="PANTHER" id="PTHR45348">
    <property type="entry name" value="HYPOTHETICAL OXIDOREDUCTASE (EUROFUNG)"/>
    <property type="match status" value="1"/>
</dbReference>
<sequence length="341" mass="36524">MSQNQAAWIDGKGQLFQVRSAPMPKPGPGQLVIKNQAVAVNPADWKNQKNASFIKRWPFILGIDVAGTVEEVGEGVTRFTKGQRVISHVQGLRDQDPAQGAFQLYPLVEEVFTSGIPDSISIERGAVLPLAISTATSGLYLPKYLDLPYLPSPNPKPTGKTILIWGGASSVGAVTIQFAVASGLKVITTASPANHEFVKVMGASVVFDYRSPSVVDDIVKELQGSELAGVYDAIAEEPSFEPISEILKRLNRQVKVAAVLPCPKPSEGFDPIFIFGYEIATTPNEKLGEAIWAKFVPQALASGQLQPKPDPVVVGHGLEEIQHGLEVQKAGVSAKKVVVTL</sequence>
<evidence type="ECO:0000259" key="5">
    <source>
        <dbReference type="SMART" id="SM00829"/>
    </source>
</evidence>
<comment type="caution">
    <text evidence="6">The sequence shown here is derived from an EMBL/GenBank/DDBJ whole genome shotgun (WGS) entry which is preliminary data.</text>
</comment>
<keyword evidence="2" id="KW-0547">Nucleotide-binding</keyword>
<dbReference type="SUPFAM" id="SSF50129">
    <property type="entry name" value="GroES-like"/>
    <property type="match status" value="1"/>
</dbReference>
<dbReference type="InterPro" id="IPR013154">
    <property type="entry name" value="ADH-like_N"/>
</dbReference>
<name>A0A8H5ZZZ6_PETAA</name>
<keyword evidence="7" id="KW-1185">Reference proteome</keyword>
<dbReference type="InterPro" id="IPR013149">
    <property type="entry name" value="ADH-like_C"/>
</dbReference>
<accession>A0A8H5ZZZ6</accession>
<evidence type="ECO:0000313" key="7">
    <source>
        <dbReference type="Proteomes" id="UP000541154"/>
    </source>
</evidence>
<evidence type="ECO:0000313" key="6">
    <source>
        <dbReference type="EMBL" id="KAF5860123.1"/>
    </source>
</evidence>
<dbReference type="Proteomes" id="UP000541154">
    <property type="component" value="Unassembled WGS sequence"/>
</dbReference>
<evidence type="ECO:0000256" key="2">
    <source>
        <dbReference type="ARBA" id="ARBA00022741"/>
    </source>
</evidence>
<keyword evidence="3" id="KW-0521">NADP</keyword>
<dbReference type="PANTHER" id="PTHR45348:SF2">
    <property type="entry name" value="ZINC-TYPE ALCOHOL DEHYDROGENASE-LIKE PROTEIN C2E1P3.01"/>
    <property type="match status" value="1"/>
</dbReference>
<dbReference type="SMART" id="SM00829">
    <property type="entry name" value="PKS_ER"/>
    <property type="match status" value="1"/>
</dbReference>
<dbReference type="GO" id="GO:0016651">
    <property type="term" value="F:oxidoreductase activity, acting on NAD(P)H"/>
    <property type="evidence" value="ECO:0007669"/>
    <property type="project" value="InterPro"/>
</dbReference>
<dbReference type="EMBL" id="SPNV01000141">
    <property type="protein sequence ID" value="KAF5860123.1"/>
    <property type="molecule type" value="Genomic_DNA"/>
</dbReference>
<dbReference type="InterPro" id="IPR011032">
    <property type="entry name" value="GroES-like_sf"/>
</dbReference>
<dbReference type="SUPFAM" id="SSF51735">
    <property type="entry name" value="NAD(P)-binding Rossmann-fold domains"/>
    <property type="match status" value="1"/>
</dbReference>
<dbReference type="CDD" id="cd08249">
    <property type="entry name" value="enoyl_reductase_like"/>
    <property type="match status" value="1"/>
</dbReference>
<comment type="similarity">
    <text evidence="1">Belongs to the zinc-containing alcohol dehydrogenase family.</text>
</comment>
<evidence type="ECO:0000256" key="4">
    <source>
        <dbReference type="ARBA" id="ARBA00023002"/>
    </source>
</evidence>
<dbReference type="InterPro" id="IPR047122">
    <property type="entry name" value="Trans-enoyl_RdTase-like"/>
</dbReference>
<reference evidence="6 7" key="1">
    <citation type="submission" date="2019-04" db="EMBL/GenBank/DDBJ databases">
        <title>Aspergillus burnettii sp. nov., novel species from soil in southeast Queensland.</title>
        <authorList>
            <person name="Gilchrist C.L.M."/>
            <person name="Pitt J.I."/>
            <person name="Lange L."/>
            <person name="Lacey H.J."/>
            <person name="Vuong D."/>
            <person name="Midgley D.J."/>
            <person name="Greenfield P."/>
            <person name="Bradbury M."/>
            <person name="Lacey E."/>
            <person name="Busk P.K."/>
            <person name="Pilgaard B."/>
            <person name="Chooi Y.H."/>
            <person name="Piggott A.M."/>
        </authorList>
    </citation>
    <scope>NUCLEOTIDE SEQUENCE [LARGE SCALE GENOMIC DNA]</scope>
    <source>
        <strain evidence="6 7">FRR 5400</strain>
    </source>
</reference>
<evidence type="ECO:0000256" key="3">
    <source>
        <dbReference type="ARBA" id="ARBA00022857"/>
    </source>
</evidence>
<keyword evidence="4" id="KW-0560">Oxidoreductase</keyword>
<proteinExistence type="inferred from homology"/>
<dbReference type="Pfam" id="PF00107">
    <property type="entry name" value="ADH_zinc_N"/>
    <property type="match status" value="1"/>
</dbReference>
<dbReference type="Gene3D" id="3.90.180.10">
    <property type="entry name" value="Medium-chain alcohol dehydrogenases, catalytic domain"/>
    <property type="match status" value="1"/>
</dbReference>
<protein>
    <recommendedName>
        <fullName evidence="5">Enoyl reductase (ER) domain-containing protein</fullName>
    </recommendedName>
</protein>
<feature type="domain" description="Enoyl reductase (ER)" evidence="5">
    <location>
        <begin position="13"/>
        <end position="339"/>
    </location>
</feature>
<gene>
    <name evidence="6" type="ORF">ETB97_002030</name>
</gene>
<dbReference type="InterPro" id="IPR036291">
    <property type="entry name" value="NAD(P)-bd_dom_sf"/>
</dbReference>
<evidence type="ECO:0000256" key="1">
    <source>
        <dbReference type="ARBA" id="ARBA00008072"/>
    </source>
</evidence>
<dbReference type="AlphaFoldDB" id="A0A8H5ZZZ6"/>